<evidence type="ECO:0000256" key="1">
    <source>
        <dbReference type="SAM" id="MobiDB-lite"/>
    </source>
</evidence>
<organism evidence="2 3">
    <name type="scientific">Nocardioides aurantiacus</name>
    <dbReference type="NCBI Taxonomy" id="86796"/>
    <lineage>
        <taxon>Bacteria</taxon>
        <taxon>Bacillati</taxon>
        <taxon>Actinomycetota</taxon>
        <taxon>Actinomycetes</taxon>
        <taxon>Propionibacteriales</taxon>
        <taxon>Nocardioidaceae</taxon>
        <taxon>Nocardioides</taxon>
    </lineage>
</organism>
<evidence type="ECO:0000313" key="2">
    <source>
        <dbReference type="EMBL" id="ROR90539.1"/>
    </source>
</evidence>
<feature type="region of interest" description="Disordered" evidence="1">
    <location>
        <begin position="67"/>
        <end position="91"/>
    </location>
</feature>
<dbReference type="Proteomes" id="UP000281738">
    <property type="component" value="Unassembled WGS sequence"/>
</dbReference>
<comment type="caution">
    <text evidence="2">The sequence shown here is derived from an EMBL/GenBank/DDBJ whole genome shotgun (WGS) entry which is preliminary data.</text>
</comment>
<reference evidence="2 3" key="1">
    <citation type="submission" date="2018-11" db="EMBL/GenBank/DDBJ databases">
        <title>Sequencing the genomes of 1000 actinobacteria strains.</title>
        <authorList>
            <person name="Klenk H.-P."/>
        </authorList>
    </citation>
    <scope>NUCLEOTIDE SEQUENCE [LARGE SCALE GENOMIC DNA]</scope>
    <source>
        <strain evidence="2 3">DSM 12652</strain>
    </source>
</reference>
<proteinExistence type="predicted"/>
<gene>
    <name evidence="2" type="ORF">EDD33_1380</name>
</gene>
<name>A0A3N2CSP2_9ACTN</name>
<keyword evidence="3" id="KW-1185">Reference proteome</keyword>
<sequence>MVSTILCTAIEAAGWTLVGVWDAGQRLVWTVDDDQLSTPATIQAVISDHADGGSRVHVSSLDELWRGDVQDPQLRSTPRLDDAGSDDPGTR</sequence>
<accession>A0A3N2CSP2</accession>
<dbReference type="EMBL" id="RKHO01000001">
    <property type="protein sequence ID" value="ROR90539.1"/>
    <property type="molecule type" value="Genomic_DNA"/>
</dbReference>
<dbReference type="AlphaFoldDB" id="A0A3N2CSP2"/>
<evidence type="ECO:0000313" key="3">
    <source>
        <dbReference type="Proteomes" id="UP000281738"/>
    </source>
</evidence>
<feature type="compositionally biased region" description="Basic and acidic residues" evidence="1">
    <location>
        <begin position="78"/>
        <end position="91"/>
    </location>
</feature>
<protein>
    <submittedName>
        <fullName evidence="2">Uncharacterized protein</fullName>
    </submittedName>
</protein>